<dbReference type="InterPro" id="IPR059020">
    <property type="entry name" value="CapW_CTD"/>
</dbReference>
<evidence type="ECO:0000313" key="4">
    <source>
        <dbReference type="EMBL" id="MIV42800.1"/>
    </source>
</evidence>
<sequence>MQYSQYMKPAIASDTQTVSVTDLASKRLETGAYSHPQWLRLCYIERQLLWERRLTTTMLMETFGISRPQAQKDIKLYQQLSPKALKPYQLGIPYYQPTDGFEPVLLSKADLQWQAIEEFAPPITAHTTEMPMLLRHHNLRILARLLSAIEHQQSIEAVVATMNSPKGRSRRLTPTAIAFVNNRYHVRAFCWDNMAYRDFLIGRFKNTPKVVKPSKNTQNWGDNAPAFERCRGVPPNPDTEWEQMIELELRPNPHLSQDQQALIVIDYELDQDGITKRFALRKPLIGYFLIDNRIPASEAEYNLAVNENPKAWPVFAFITDSNKLAHELGFDPS</sequence>
<gene>
    <name evidence="4" type="ORF">A7E06_04275</name>
</gene>
<dbReference type="InterPro" id="IPR059019">
    <property type="entry name" value="WHD_CapW"/>
</dbReference>
<feature type="domain" description="DNA-binding transcriptional repressor CapW winged helix-turn-helix" evidence="3">
    <location>
        <begin position="38"/>
        <end position="108"/>
    </location>
</feature>
<evidence type="ECO:0000259" key="1">
    <source>
        <dbReference type="Pfam" id="PF13280"/>
    </source>
</evidence>
<reference evidence="4" key="1">
    <citation type="submission" date="2018-07" db="EMBL/GenBank/DDBJ databases">
        <authorList>
            <consortium name="GenomeTrakr network: Whole genome sequencing for foodborne pathogen traceback"/>
        </authorList>
    </citation>
    <scope>NUCLEOTIDE SEQUENCE [LARGE SCALE GENOMIC DNA]</scope>
    <source>
        <strain evidence="4">CFSAN048114</strain>
    </source>
</reference>
<protein>
    <recommendedName>
        <fullName evidence="5">WYL domain-containing protein</fullName>
    </recommendedName>
</protein>
<dbReference type="AlphaFoldDB" id="A0A402WB12"/>
<dbReference type="InterPro" id="IPR026881">
    <property type="entry name" value="WYL_dom"/>
</dbReference>
<feature type="domain" description="WYL" evidence="1">
    <location>
        <begin position="141"/>
        <end position="206"/>
    </location>
</feature>
<evidence type="ECO:0000259" key="2">
    <source>
        <dbReference type="Pfam" id="PF26107"/>
    </source>
</evidence>
<dbReference type="Pfam" id="PF26109">
    <property type="entry name" value="WHD_BrxR"/>
    <property type="match status" value="1"/>
</dbReference>
<dbReference type="PROSITE" id="PS52050">
    <property type="entry name" value="WYL"/>
    <property type="match status" value="1"/>
</dbReference>
<name>A0A402WB12_SALER</name>
<evidence type="ECO:0000259" key="3">
    <source>
        <dbReference type="Pfam" id="PF26109"/>
    </source>
</evidence>
<dbReference type="Pfam" id="PF26107">
    <property type="entry name" value="BrxR_CTD"/>
    <property type="match status" value="1"/>
</dbReference>
<organism evidence="4">
    <name type="scientific">Salmonella enterica</name>
    <name type="common">Salmonella choleraesuis</name>
    <dbReference type="NCBI Taxonomy" id="28901"/>
    <lineage>
        <taxon>Bacteria</taxon>
        <taxon>Pseudomonadati</taxon>
        <taxon>Pseudomonadota</taxon>
        <taxon>Gammaproteobacteria</taxon>
        <taxon>Enterobacterales</taxon>
        <taxon>Enterobacteriaceae</taxon>
        <taxon>Salmonella</taxon>
    </lineage>
</organism>
<comment type="caution">
    <text evidence="4">The sequence shown here is derived from an EMBL/GenBank/DDBJ whole genome shotgun (WGS) entry which is preliminary data.</text>
</comment>
<dbReference type="Pfam" id="PF13280">
    <property type="entry name" value="WYL"/>
    <property type="match status" value="1"/>
</dbReference>
<evidence type="ECO:0008006" key="5">
    <source>
        <dbReference type="Google" id="ProtNLM"/>
    </source>
</evidence>
<feature type="domain" description="DNA-binding transcriptional repressor CapW C-terminal dimerisation" evidence="2">
    <location>
        <begin position="244"/>
        <end position="301"/>
    </location>
</feature>
<accession>A0A402WB12</accession>
<proteinExistence type="predicted"/>
<dbReference type="EMBL" id="RSUV01000002">
    <property type="protein sequence ID" value="MIV42800.1"/>
    <property type="molecule type" value="Genomic_DNA"/>
</dbReference>
<dbReference type="Proteomes" id="UP000839530">
    <property type="component" value="Unassembled WGS sequence"/>
</dbReference>